<protein>
    <submittedName>
        <fullName evidence="2">Uncharacterized protein</fullName>
    </submittedName>
</protein>
<name>A0A9W7CNL2_9STRA</name>
<dbReference type="Proteomes" id="UP001165160">
    <property type="component" value="Unassembled WGS sequence"/>
</dbReference>
<feature type="signal peptide" evidence="1">
    <location>
        <begin position="1"/>
        <end position="20"/>
    </location>
</feature>
<organism evidence="2 3">
    <name type="scientific">Triparma verrucosa</name>
    <dbReference type="NCBI Taxonomy" id="1606542"/>
    <lineage>
        <taxon>Eukaryota</taxon>
        <taxon>Sar</taxon>
        <taxon>Stramenopiles</taxon>
        <taxon>Ochrophyta</taxon>
        <taxon>Bolidophyceae</taxon>
        <taxon>Parmales</taxon>
        <taxon>Triparmaceae</taxon>
        <taxon>Triparma</taxon>
    </lineage>
</organism>
<reference evidence="3" key="1">
    <citation type="journal article" date="2023" name="Commun. Biol.">
        <title>Genome analysis of Parmales, the sister group of diatoms, reveals the evolutionary specialization of diatoms from phago-mixotrophs to photoautotrophs.</title>
        <authorList>
            <person name="Ban H."/>
            <person name="Sato S."/>
            <person name="Yoshikawa S."/>
            <person name="Yamada K."/>
            <person name="Nakamura Y."/>
            <person name="Ichinomiya M."/>
            <person name="Sato N."/>
            <person name="Blanc-Mathieu R."/>
            <person name="Endo H."/>
            <person name="Kuwata A."/>
            <person name="Ogata H."/>
        </authorList>
    </citation>
    <scope>NUCLEOTIDE SEQUENCE [LARGE SCALE GENOMIC DNA]</scope>
    <source>
        <strain evidence="3">NIES 3699</strain>
    </source>
</reference>
<proteinExistence type="predicted"/>
<dbReference type="EMBL" id="BRXX01000373">
    <property type="protein sequence ID" value="GMI08024.1"/>
    <property type="molecule type" value="Genomic_DNA"/>
</dbReference>
<dbReference type="AlphaFoldDB" id="A0A9W7CNL2"/>
<evidence type="ECO:0000313" key="3">
    <source>
        <dbReference type="Proteomes" id="UP001165160"/>
    </source>
</evidence>
<sequence>MKFLSLFLSVTSVPLLTVSGFGTSCSPCPVDYDEQLTKAEEDIQSLQAAFDKLQADFDSMAAITLPTAYNSCSGCVPCRTFSSSNYGNPDKCTNAGCVWDASDGGMGFAIGCVFPYSYNSPWVTSGCSSHSDPTVCEGQHGEHDTYDYKCIYDFDSGLCIEKCSYTDRMVCEFQYADECTWDMTWGGLGKCFEKPTDSPCSGYNGMLCDGLHGDECTWDFDLLECIEK</sequence>
<feature type="chain" id="PRO_5040721422" evidence="1">
    <location>
        <begin position="21"/>
        <end position="228"/>
    </location>
</feature>
<keyword evidence="3" id="KW-1185">Reference proteome</keyword>
<evidence type="ECO:0000256" key="1">
    <source>
        <dbReference type="SAM" id="SignalP"/>
    </source>
</evidence>
<accession>A0A9W7CNL2</accession>
<gene>
    <name evidence="2" type="ORF">TrVE_jg13331</name>
</gene>
<keyword evidence="1" id="KW-0732">Signal</keyword>
<evidence type="ECO:0000313" key="2">
    <source>
        <dbReference type="EMBL" id="GMI08024.1"/>
    </source>
</evidence>
<comment type="caution">
    <text evidence="2">The sequence shown here is derived from an EMBL/GenBank/DDBJ whole genome shotgun (WGS) entry which is preliminary data.</text>
</comment>
<dbReference type="PROSITE" id="PS51257">
    <property type="entry name" value="PROKAR_LIPOPROTEIN"/>
    <property type="match status" value="1"/>
</dbReference>